<name>A0AAU8PRU8_EDWPI</name>
<reference evidence="1 2" key="1">
    <citation type="journal article" date="2009" name="PLoS ONE">
        <title>Genome sequence of the versatile fish pathogen Edwardsiella tarda provides insights into its adaptation to broad host ranges and intracellular niches.</title>
        <authorList>
            <person name="Wang Q."/>
            <person name="Yang M."/>
            <person name="Xiao J."/>
            <person name="Wu H."/>
            <person name="Wang X."/>
            <person name="Lv Y."/>
            <person name="Xu L."/>
            <person name="Zheng H."/>
            <person name="Wang S."/>
            <person name="Zhao G."/>
            <person name="Liu Q."/>
            <person name="Zhang Y."/>
        </authorList>
    </citation>
    <scope>NUCLEOTIDE SEQUENCE [LARGE SCALE GENOMIC DNA]</scope>
    <source>
        <strain evidence="2">EIB202 / CCTCC M208068</strain>
    </source>
</reference>
<proteinExistence type="predicted"/>
<gene>
    <name evidence="1" type="ordered locus">ETAE_1853</name>
</gene>
<dbReference type="EMBL" id="CP001135">
    <property type="protein sequence ID" value="ACY84690.1"/>
    <property type="molecule type" value="Genomic_DNA"/>
</dbReference>
<keyword evidence="2" id="KW-1185">Reference proteome</keyword>
<organism evidence="1 2">
    <name type="scientific">Edwardsiella piscicida</name>
    <dbReference type="NCBI Taxonomy" id="1263550"/>
    <lineage>
        <taxon>Bacteria</taxon>
        <taxon>Pseudomonadati</taxon>
        <taxon>Pseudomonadota</taxon>
        <taxon>Gammaproteobacteria</taxon>
        <taxon>Enterobacterales</taxon>
        <taxon>Hafniaceae</taxon>
        <taxon>Edwardsiella</taxon>
    </lineage>
</organism>
<evidence type="ECO:0000313" key="2">
    <source>
        <dbReference type="Proteomes" id="UP000002634"/>
    </source>
</evidence>
<protein>
    <submittedName>
        <fullName evidence="1">Uncharacterized protein</fullName>
    </submittedName>
</protein>
<evidence type="ECO:0000313" key="1">
    <source>
        <dbReference type="EMBL" id="ACY84690.1"/>
    </source>
</evidence>
<dbReference type="AlphaFoldDB" id="A0AAU8PRU8"/>
<sequence length="37" mass="4225">MRLFYFYRALSPLTSSTSLPFNAALTHTARSAPRYDT</sequence>
<accession>A0AAU8PRU8</accession>
<dbReference type="KEGG" id="etr:ETAE_1853"/>
<dbReference type="Proteomes" id="UP000002634">
    <property type="component" value="Chromosome"/>
</dbReference>